<dbReference type="Pfam" id="PF00505">
    <property type="entry name" value="HMG_box"/>
    <property type="match status" value="1"/>
</dbReference>
<dbReference type="GO" id="GO:0005634">
    <property type="term" value="C:nucleus"/>
    <property type="evidence" value="ECO:0007669"/>
    <property type="project" value="UniProtKB-SubCell"/>
</dbReference>
<feature type="compositionally biased region" description="Basic and acidic residues" evidence="5">
    <location>
        <begin position="193"/>
        <end position="210"/>
    </location>
</feature>
<sequence>MDVRFYPPPAQPAAAPDAPCLGPSPCLDPYYCNKFDGENMYMSMTEPSQDYVPASQSYPGPSLESEDFNIPPITPPSLPDHSLVHLNEVEPGYHSLCHPMNHNGLLPFHPQNMDLPEITVSNMLGQDGALLPNPISVMQDIRNPEGTQYSSHPTMATMRPRGQPADISSPSPPGSKSATPSPSSSVHEDEGDETSKINGGEKRPASDMGKKPKTPKKKKKKDPNEPQKPVSAYALFFRDTQAAIKGQNPNATFGEVSKIVASMWDGLGEEQKQVYKKKTEAAKKEYLKQLAAYRASLVSKSYSEPVDVKTSQPPQLINSKPPSVFPGPSQAHSALYLSSHYHQQPGMNPHLTAMHPSLPRSIAPKANNQMPVTVSIANMAVSPPPPLQISPPLHQHLSVQQHQPLSMQQPLGSQLPMQVQPALHSPTVQQGFNLQPDYQTIINPTSTAAQVVTQAMEYVRSGCRNPPAQPVDWSNDYCSSGGMQRDKALYLT</sequence>
<dbReference type="PANTHER" id="PTHR45781:SF4">
    <property type="entry name" value="THYMOCYTE SELECTION-ASSOCIATED HIGH MOBILITY GROUP BOX PROTEIN TOX"/>
    <property type="match status" value="1"/>
</dbReference>
<dbReference type="GO" id="GO:0003677">
    <property type="term" value="F:DNA binding"/>
    <property type="evidence" value="ECO:0007669"/>
    <property type="project" value="UniProtKB-UniRule"/>
</dbReference>
<dbReference type="PROSITE" id="PS50118">
    <property type="entry name" value="HMG_BOX_2"/>
    <property type="match status" value="1"/>
</dbReference>
<gene>
    <name evidence="7" type="primary">TOX</name>
</gene>
<evidence type="ECO:0000259" key="6">
    <source>
        <dbReference type="PROSITE" id="PS50118"/>
    </source>
</evidence>
<feature type="DNA-binding region" description="HMG box" evidence="4">
    <location>
        <begin position="226"/>
        <end position="294"/>
    </location>
</feature>
<organism evidence="7 8">
    <name type="scientific">Sus scrofa</name>
    <name type="common">Pig</name>
    <dbReference type="NCBI Taxonomy" id="9823"/>
    <lineage>
        <taxon>Eukaryota</taxon>
        <taxon>Metazoa</taxon>
        <taxon>Chordata</taxon>
        <taxon>Craniata</taxon>
        <taxon>Vertebrata</taxon>
        <taxon>Euteleostomi</taxon>
        <taxon>Mammalia</taxon>
        <taxon>Eutheria</taxon>
        <taxon>Laurasiatheria</taxon>
        <taxon>Artiodactyla</taxon>
        <taxon>Suina</taxon>
        <taxon>Suidae</taxon>
        <taxon>Sus</taxon>
    </lineage>
</organism>
<dbReference type="SUPFAM" id="SSF47095">
    <property type="entry name" value="HMG-box"/>
    <property type="match status" value="1"/>
</dbReference>
<evidence type="ECO:0000313" key="7">
    <source>
        <dbReference type="Ensembl" id="ENSSSCP00070003048.1"/>
    </source>
</evidence>
<dbReference type="PRINTS" id="PR00886">
    <property type="entry name" value="HIGHMOBLTY12"/>
</dbReference>
<dbReference type="FunFam" id="1.10.30.10:FF:000005">
    <property type="entry name" value="TOX high mobility group box family member 3"/>
    <property type="match status" value="1"/>
</dbReference>
<dbReference type="Proteomes" id="UP000314985">
    <property type="component" value="Chromosome 4"/>
</dbReference>
<keyword evidence="3 4" id="KW-0539">Nucleus</keyword>
<comment type="subcellular location">
    <subcellularLocation>
        <location evidence="1">Nucleus</location>
    </subcellularLocation>
</comment>
<dbReference type="Proteomes" id="UP000694725">
    <property type="component" value="Unplaced"/>
</dbReference>
<reference evidence="7" key="2">
    <citation type="submission" date="2025-05" db="UniProtKB">
        <authorList>
            <consortium name="Ensembl"/>
        </authorList>
    </citation>
    <scope>IDENTIFICATION</scope>
</reference>
<dbReference type="SMART" id="SM00398">
    <property type="entry name" value="HMG"/>
    <property type="match status" value="1"/>
</dbReference>
<dbReference type="InterPro" id="IPR036910">
    <property type="entry name" value="HMG_box_dom_sf"/>
</dbReference>
<accession>A0A4X1SM25</accession>
<evidence type="ECO:0000313" key="8">
    <source>
        <dbReference type="Proteomes" id="UP000314985"/>
    </source>
</evidence>
<evidence type="ECO:0000256" key="5">
    <source>
        <dbReference type="SAM" id="MobiDB-lite"/>
    </source>
</evidence>
<proteinExistence type="predicted"/>
<feature type="compositionally biased region" description="Low complexity" evidence="5">
    <location>
        <begin position="174"/>
        <end position="185"/>
    </location>
</feature>
<keyword evidence="2 4" id="KW-0238">DNA-binding</keyword>
<feature type="compositionally biased region" description="Basic residues" evidence="5">
    <location>
        <begin position="211"/>
        <end position="221"/>
    </location>
</feature>
<evidence type="ECO:0000256" key="1">
    <source>
        <dbReference type="ARBA" id="ARBA00004123"/>
    </source>
</evidence>
<dbReference type="InterPro" id="IPR051365">
    <property type="entry name" value="TOX_HMG-box_domain"/>
</dbReference>
<evidence type="ECO:0000256" key="2">
    <source>
        <dbReference type="ARBA" id="ARBA00023125"/>
    </source>
</evidence>
<dbReference type="Ensembl" id="ENSSSCT00070003673.1">
    <property type="protein sequence ID" value="ENSSSCP00070003048.1"/>
    <property type="gene ID" value="ENSSSCG00070001948.1"/>
</dbReference>
<feature type="domain" description="HMG box" evidence="6">
    <location>
        <begin position="226"/>
        <end position="294"/>
    </location>
</feature>
<evidence type="ECO:0000256" key="3">
    <source>
        <dbReference type="ARBA" id="ARBA00023242"/>
    </source>
</evidence>
<dbReference type="PANTHER" id="PTHR45781">
    <property type="entry name" value="AGAP000281-PA"/>
    <property type="match status" value="1"/>
</dbReference>
<dbReference type="Gene3D" id="1.10.30.10">
    <property type="entry name" value="High mobility group box domain"/>
    <property type="match status" value="1"/>
</dbReference>
<reference evidence="7 8" key="1">
    <citation type="submission" date="2017-08" db="EMBL/GenBank/DDBJ databases">
        <title>USMARCv1.0.</title>
        <authorList>
            <person name="Hannum G.I."/>
            <person name="Koren S."/>
            <person name="Schroeder S.G."/>
            <person name="Chin S.C."/>
            <person name="Nonneman D.J."/>
            <person name="Becker S.A."/>
            <person name="Rosen B.D."/>
            <person name="Bickhart D.M."/>
            <person name="Putnam N.H."/>
            <person name="Green R.E."/>
            <person name="Tuggle C.K."/>
            <person name="Liu H."/>
            <person name="Rohrer G.A."/>
            <person name="Warr A."/>
            <person name="Hall R."/>
            <person name="Kim K."/>
            <person name="Hume D.A."/>
            <person name="Talbot R."/>
            <person name="Chow W."/>
            <person name="Howe K."/>
            <person name="Schwartz A.S."/>
            <person name="Watson M."/>
            <person name="Archibald A.L."/>
            <person name="Phillippy A.M."/>
            <person name="Smith T.P.L."/>
        </authorList>
    </citation>
    <scope>NUCLEOTIDE SEQUENCE [LARGE SCALE GENOMIC DNA]</scope>
</reference>
<dbReference type="CDD" id="cd21995">
    <property type="entry name" value="HMG-box_TOX-like"/>
    <property type="match status" value="1"/>
</dbReference>
<feature type="compositionally biased region" description="Polar residues" evidence="5">
    <location>
        <begin position="145"/>
        <end position="154"/>
    </location>
</feature>
<dbReference type="InterPro" id="IPR009071">
    <property type="entry name" value="HMG_box_dom"/>
</dbReference>
<evidence type="ECO:0000256" key="4">
    <source>
        <dbReference type="PROSITE-ProRule" id="PRU00267"/>
    </source>
</evidence>
<dbReference type="Ensembl" id="ENSSSCT00065056274.1">
    <property type="protein sequence ID" value="ENSSSCP00065024478.1"/>
    <property type="gene ID" value="ENSSSCG00065041122.1"/>
</dbReference>
<name>A0A4X1SM25_PIG</name>
<dbReference type="AlphaFoldDB" id="A0A4X1SM25"/>
<protein>
    <submittedName>
        <fullName evidence="7">Thymocyte selection associated high mobility group box</fullName>
    </submittedName>
</protein>
<feature type="region of interest" description="Disordered" evidence="5">
    <location>
        <begin position="140"/>
        <end position="229"/>
    </location>
</feature>